<dbReference type="Pfam" id="PF00881">
    <property type="entry name" value="Nitroreductase"/>
    <property type="match status" value="1"/>
</dbReference>
<evidence type="ECO:0000313" key="2">
    <source>
        <dbReference type="EMBL" id="HGL18153.1"/>
    </source>
</evidence>
<dbReference type="Gene3D" id="3.40.109.10">
    <property type="entry name" value="NADH Oxidase"/>
    <property type="match status" value="1"/>
</dbReference>
<dbReference type="InterPro" id="IPR020051">
    <property type="entry name" value="SagB-type_dehydrogenase"/>
</dbReference>
<dbReference type="AlphaFoldDB" id="A0A7V3ZYS0"/>
<dbReference type="InterPro" id="IPR000415">
    <property type="entry name" value="Nitroreductase-like"/>
</dbReference>
<comment type="caution">
    <text evidence="2">The sequence shown here is derived from an EMBL/GenBank/DDBJ whole genome shotgun (WGS) entry which is preliminary data.</text>
</comment>
<dbReference type="SUPFAM" id="SSF55469">
    <property type="entry name" value="FMN-dependent nitroreductase-like"/>
    <property type="match status" value="1"/>
</dbReference>
<accession>A0A7V3ZYS0</accession>
<dbReference type="NCBIfam" id="TIGR03605">
    <property type="entry name" value="antibiot_sagB"/>
    <property type="match status" value="1"/>
</dbReference>
<dbReference type="CDD" id="cd02142">
    <property type="entry name" value="McbC_SagB-like_oxidoreductase"/>
    <property type="match status" value="1"/>
</dbReference>
<reference evidence="2" key="1">
    <citation type="journal article" date="2020" name="mSystems">
        <title>Genome- and Community-Level Interaction Insights into Carbon Utilization and Element Cycling Functions of Hydrothermarchaeota in Hydrothermal Sediment.</title>
        <authorList>
            <person name="Zhou Z."/>
            <person name="Liu Y."/>
            <person name="Xu W."/>
            <person name="Pan J."/>
            <person name="Luo Z.H."/>
            <person name="Li M."/>
        </authorList>
    </citation>
    <scope>NUCLEOTIDE SEQUENCE [LARGE SCALE GENOMIC DNA]</scope>
    <source>
        <strain evidence="2">SpSt-69</strain>
    </source>
</reference>
<dbReference type="PANTHER" id="PTHR43745:SF2">
    <property type="entry name" value="NITROREDUCTASE MJ1384-RELATED"/>
    <property type="match status" value="1"/>
</dbReference>
<protein>
    <submittedName>
        <fullName evidence="2">SagB/ThcOx family dehydrogenase</fullName>
    </submittedName>
</protein>
<gene>
    <name evidence="2" type="ORF">ENU66_07500</name>
</gene>
<dbReference type="PANTHER" id="PTHR43745">
    <property type="entry name" value="NITROREDUCTASE MJ1384-RELATED"/>
    <property type="match status" value="1"/>
</dbReference>
<dbReference type="EMBL" id="DTDJ01000047">
    <property type="protein sequence ID" value="HGL18153.1"/>
    <property type="molecule type" value="Genomic_DNA"/>
</dbReference>
<feature type="domain" description="Nitroreductase" evidence="1">
    <location>
        <begin position="19"/>
        <end position="192"/>
    </location>
</feature>
<sequence length="193" mass="21643">MIKLPEPRRDSNFSLEKAINERRSVRTYKDSPLTLKEVAQLLWAAQGKVASGKRATPSAGATYPMEIYLIAGEVEGLEPGLYKYVYDEHSLQLVKVGDLRRVVSERALRQDMILKAPVTIVISAVFERTRARYGARAERYVYMEAGHIGQNIYLQATALGLGTVAVGAFIDEEVKRVLGIKEEPLYLFPVGWK</sequence>
<evidence type="ECO:0000259" key="1">
    <source>
        <dbReference type="Pfam" id="PF00881"/>
    </source>
</evidence>
<organism evidence="2">
    <name type="scientific">candidate division WOR-3 bacterium</name>
    <dbReference type="NCBI Taxonomy" id="2052148"/>
    <lineage>
        <taxon>Bacteria</taxon>
        <taxon>Bacteria division WOR-3</taxon>
    </lineage>
</organism>
<dbReference type="GO" id="GO:0016491">
    <property type="term" value="F:oxidoreductase activity"/>
    <property type="evidence" value="ECO:0007669"/>
    <property type="project" value="InterPro"/>
</dbReference>
<dbReference type="InterPro" id="IPR029479">
    <property type="entry name" value="Nitroreductase"/>
</dbReference>
<name>A0A7V3ZYS0_UNCW3</name>
<dbReference type="InterPro" id="IPR052544">
    <property type="entry name" value="Bacteriocin_Proc_Enz"/>
</dbReference>
<proteinExistence type="predicted"/>